<dbReference type="InterPro" id="IPR050570">
    <property type="entry name" value="Cell_wall_metabolism_enzyme"/>
</dbReference>
<reference evidence="3 4" key="1">
    <citation type="submission" date="2012-06" db="EMBL/GenBank/DDBJ databases">
        <title>The complete chromosome of genome of Turneriella parva DSM 21527.</title>
        <authorList>
            <consortium name="US DOE Joint Genome Institute (JGI-PGF)"/>
            <person name="Lucas S."/>
            <person name="Han J."/>
            <person name="Lapidus A."/>
            <person name="Bruce D."/>
            <person name="Goodwin L."/>
            <person name="Pitluck S."/>
            <person name="Peters L."/>
            <person name="Kyrpides N."/>
            <person name="Mavromatis K."/>
            <person name="Ivanova N."/>
            <person name="Mikhailova N."/>
            <person name="Chertkov O."/>
            <person name="Detter J.C."/>
            <person name="Tapia R."/>
            <person name="Han C."/>
            <person name="Land M."/>
            <person name="Hauser L."/>
            <person name="Markowitz V."/>
            <person name="Cheng J.-F."/>
            <person name="Hugenholtz P."/>
            <person name="Woyke T."/>
            <person name="Wu D."/>
            <person name="Gronow S."/>
            <person name="Wellnitz S."/>
            <person name="Brambilla E."/>
            <person name="Klenk H.-P."/>
            <person name="Eisen J.A."/>
        </authorList>
    </citation>
    <scope>NUCLEOTIDE SEQUENCE [LARGE SCALE GENOMIC DNA]</scope>
    <source>
        <strain evidence="4">ATCC BAA-1111 / DSM 21527 / NCTC 11395 / H</strain>
    </source>
</reference>
<dbReference type="InterPro" id="IPR003646">
    <property type="entry name" value="SH3-like_bac-type"/>
</dbReference>
<dbReference type="PANTHER" id="PTHR21666">
    <property type="entry name" value="PEPTIDASE-RELATED"/>
    <property type="match status" value="1"/>
</dbReference>
<keyword evidence="4" id="KW-1185">Reference proteome</keyword>
<dbReference type="Pfam" id="PF08239">
    <property type="entry name" value="SH3_3"/>
    <property type="match status" value="1"/>
</dbReference>
<accession>I4B1W3</accession>
<dbReference type="GO" id="GO:0004222">
    <property type="term" value="F:metalloendopeptidase activity"/>
    <property type="evidence" value="ECO:0007669"/>
    <property type="project" value="TreeGrafter"/>
</dbReference>
<feature type="region of interest" description="Disordered" evidence="1">
    <location>
        <begin position="371"/>
        <end position="390"/>
    </location>
</feature>
<dbReference type="Gene3D" id="2.70.70.10">
    <property type="entry name" value="Glucose Permease (Domain IIA)"/>
    <property type="match status" value="1"/>
</dbReference>
<protein>
    <submittedName>
        <fullName evidence="3">Peptidase M23</fullName>
    </submittedName>
</protein>
<evidence type="ECO:0000259" key="2">
    <source>
        <dbReference type="PROSITE" id="PS51781"/>
    </source>
</evidence>
<dbReference type="InterPro" id="IPR011055">
    <property type="entry name" value="Dup_hybrid_motif"/>
</dbReference>
<dbReference type="InterPro" id="IPR036028">
    <property type="entry name" value="SH3-like_dom_sf"/>
</dbReference>
<dbReference type="PANTHER" id="PTHR21666:SF270">
    <property type="entry name" value="MUREIN HYDROLASE ACTIVATOR ENVC"/>
    <property type="match status" value="1"/>
</dbReference>
<dbReference type="KEGG" id="tpx:Turpa_0618"/>
<proteinExistence type="predicted"/>
<dbReference type="SUPFAM" id="SSF50044">
    <property type="entry name" value="SH3-domain"/>
    <property type="match status" value="1"/>
</dbReference>
<feature type="domain" description="SH3b" evidence="2">
    <location>
        <begin position="177"/>
        <end position="250"/>
    </location>
</feature>
<dbReference type="Proteomes" id="UP000006048">
    <property type="component" value="Chromosome"/>
</dbReference>
<dbReference type="RefSeq" id="WP_014801788.1">
    <property type="nucleotide sequence ID" value="NC_018020.1"/>
</dbReference>
<evidence type="ECO:0000313" key="4">
    <source>
        <dbReference type="Proteomes" id="UP000006048"/>
    </source>
</evidence>
<dbReference type="InterPro" id="IPR016047">
    <property type="entry name" value="M23ase_b-sheet_dom"/>
</dbReference>
<organism evidence="3 4">
    <name type="scientific">Turneriella parva (strain ATCC BAA-1111 / DSM 21527 / NCTC 11395 / H)</name>
    <name type="common">Leptospira parva</name>
    <dbReference type="NCBI Taxonomy" id="869212"/>
    <lineage>
        <taxon>Bacteria</taxon>
        <taxon>Pseudomonadati</taxon>
        <taxon>Spirochaetota</taxon>
        <taxon>Spirochaetia</taxon>
        <taxon>Leptospirales</taxon>
        <taxon>Leptospiraceae</taxon>
        <taxon>Turneriella</taxon>
    </lineage>
</organism>
<dbReference type="EMBL" id="CP002959">
    <property type="protein sequence ID" value="AFM11270.1"/>
    <property type="molecule type" value="Genomic_DNA"/>
</dbReference>
<dbReference type="STRING" id="869212.Turpa_0618"/>
<dbReference type="PROSITE" id="PS51781">
    <property type="entry name" value="SH3B"/>
    <property type="match status" value="1"/>
</dbReference>
<dbReference type="OrthoDB" id="305469at2"/>
<evidence type="ECO:0000313" key="3">
    <source>
        <dbReference type="EMBL" id="AFM11270.1"/>
    </source>
</evidence>
<name>I4B1W3_TURPD</name>
<dbReference type="Gene3D" id="2.30.30.40">
    <property type="entry name" value="SH3 Domains"/>
    <property type="match status" value="1"/>
</dbReference>
<dbReference type="AlphaFoldDB" id="I4B1W3"/>
<sequence>MRFVVNAGLVIVTCGALAALELEDLRKQSQTKTGQVLDESNKKREKLLARFAEFQKDLEQLKPGMGIQMPIEARSAAKMRLVDHNELTGIPEAKKVYAIVTSQYKLKTWHSESDSQNLDTVKPGDKVEVVLMINTRDANAPKFGWVMVRTASGSEGYIPQMYLKNIPEQAVPSTAKKEKKYVYITTGLRMRSEPSLAGEFIALVPADAEVDVLRYSKAKDTVDGLKDFWAEIDYGGRTGWVFNGYLRAVGQKPPPEPPSVNAGGFTVPVDGRVSSKFGPRIDPVTKKSGDFHRGIDIMAPVGEPIKAAKEGVVFENSSNKWWGHYIIVQHSGNVFTYYCHQSRTKSRKGQQVKTGEVIGYVGKTGKATGPHLHFEVRSGKDPKDPLNYLK</sequence>
<dbReference type="CDD" id="cd12797">
    <property type="entry name" value="M23_peptidase"/>
    <property type="match status" value="1"/>
</dbReference>
<feature type="compositionally biased region" description="Basic and acidic residues" evidence="1">
    <location>
        <begin position="372"/>
        <end position="384"/>
    </location>
</feature>
<evidence type="ECO:0000256" key="1">
    <source>
        <dbReference type="SAM" id="MobiDB-lite"/>
    </source>
</evidence>
<dbReference type="SMART" id="SM00287">
    <property type="entry name" value="SH3b"/>
    <property type="match status" value="2"/>
</dbReference>
<gene>
    <name evidence="3" type="ordered locus">Turpa_0618</name>
</gene>
<dbReference type="SUPFAM" id="SSF51261">
    <property type="entry name" value="Duplicated hybrid motif"/>
    <property type="match status" value="1"/>
</dbReference>
<dbReference type="HOGENOM" id="CLU_707763_0_0_12"/>
<dbReference type="Pfam" id="PF01551">
    <property type="entry name" value="Peptidase_M23"/>
    <property type="match status" value="1"/>
</dbReference>